<dbReference type="SUPFAM" id="SSF103481">
    <property type="entry name" value="Multidrug resistance efflux transporter EmrE"/>
    <property type="match status" value="2"/>
</dbReference>
<keyword evidence="3 6" id="KW-0812">Transmembrane</keyword>
<evidence type="ECO:0000313" key="8">
    <source>
        <dbReference type="EMBL" id="KEI71990.1"/>
    </source>
</evidence>
<feature type="transmembrane region" description="Helical" evidence="6">
    <location>
        <begin position="103"/>
        <end position="122"/>
    </location>
</feature>
<comment type="subcellular location">
    <subcellularLocation>
        <location evidence="1">Cell membrane</location>
        <topology evidence="1">Multi-pass membrane protein</topology>
    </subcellularLocation>
</comment>
<feature type="transmembrane region" description="Helical" evidence="6">
    <location>
        <begin position="188"/>
        <end position="210"/>
    </location>
</feature>
<dbReference type="GO" id="GO:0005886">
    <property type="term" value="C:plasma membrane"/>
    <property type="evidence" value="ECO:0007669"/>
    <property type="project" value="UniProtKB-SubCell"/>
</dbReference>
<reference evidence="8 9" key="1">
    <citation type="submission" date="2014-06" db="EMBL/GenBank/DDBJ databases">
        <title>Whole Genome Sequences of Three Symbiotic Endozoicomonas Bacteria.</title>
        <authorList>
            <person name="Neave M.J."/>
            <person name="Apprill A."/>
            <person name="Voolstra C.R."/>
        </authorList>
    </citation>
    <scope>NUCLEOTIDE SEQUENCE [LARGE SCALE GENOMIC DNA]</scope>
    <source>
        <strain evidence="8 9">DSM 22380</strain>
    </source>
</reference>
<comment type="caution">
    <text evidence="8">The sequence shown here is derived from an EMBL/GenBank/DDBJ whole genome shotgun (WGS) entry which is preliminary data.</text>
</comment>
<evidence type="ECO:0000259" key="7">
    <source>
        <dbReference type="Pfam" id="PF00892"/>
    </source>
</evidence>
<sequence length="302" mass="33036">MHALLESRFYKRKWPIAECSLLMVAIFWGTSYGLTKEALVYVPVLGFLTIRFLMTFSILLPILSKELKTGAAKDWKYALPTGCILLTIFLCETYGVANTTASNAAFLISLCVLITPFIEWAVFKSYPGGKIFLQATGCLLGVFLLSYNEELGVTINQGDGFILLAAVFRGFMVIVTKKLMIGRQLSSISLTAIQSGVVGSGALLLCLIINPETNLQIPTAPAFWLTMLYLVLFCTIFAFFAQNYGVRKTSPSRVALLMGTEPAFGAAFAILWLGEHLAWFQIAGGIIIVACATYSSMSRASH</sequence>
<protein>
    <submittedName>
        <fullName evidence="8">Membrane protein</fullName>
    </submittedName>
</protein>
<dbReference type="STRING" id="305900.GV64_15770"/>
<feature type="transmembrane region" description="Helical" evidence="6">
    <location>
        <begin position="160"/>
        <end position="176"/>
    </location>
</feature>
<feature type="transmembrane region" description="Helical" evidence="6">
    <location>
        <begin position="14"/>
        <end position="34"/>
    </location>
</feature>
<keyword evidence="5 6" id="KW-0472">Membrane</keyword>
<dbReference type="AlphaFoldDB" id="A0A081KCW4"/>
<name>A0A081KCW4_9GAMM</name>
<evidence type="ECO:0000313" key="9">
    <source>
        <dbReference type="Proteomes" id="UP000027997"/>
    </source>
</evidence>
<feature type="transmembrane region" description="Helical" evidence="6">
    <location>
        <begin position="254"/>
        <end position="273"/>
    </location>
</feature>
<keyword evidence="9" id="KW-1185">Reference proteome</keyword>
<keyword evidence="4 6" id="KW-1133">Transmembrane helix</keyword>
<organism evidence="8 9">
    <name type="scientific">Endozoicomonas elysicola</name>
    <dbReference type="NCBI Taxonomy" id="305900"/>
    <lineage>
        <taxon>Bacteria</taxon>
        <taxon>Pseudomonadati</taxon>
        <taxon>Pseudomonadota</taxon>
        <taxon>Gammaproteobacteria</taxon>
        <taxon>Oceanospirillales</taxon>
        <taxon>Endozoicomonadaceae</taxon>
        <taxon>Endozoicomonas</taxon>
    </lineage>
</organism>
<gene>
    <name evidence="8" type="ORF">GV64_15770</name>
</gene>
<dbReference type="InterPro" id="IPR051258">
    <property type="entry name" value="Diverse_Substrate_Transporter"/>
</dbReference>
<feature type="transmembrane region" description="Helical" evidence="6">
    <location>
        <begin position="279"/>
        <end position="297"/>
    </location>
</feature>
<keyword evidence="2" id="KW-1003">Cell membrane</keyword>
<feature type="domain" description="EamA" evidence="7">
    <location>
        <begin position="17"/>
        <end position="146"/>
    </location>
</feature>
<evidence type="ECO:0000256" key="1">
    <source>
        <dbReference type="ARBA" id="ARBA00004651"/>
    </source>
</evidence>
<dbReference type="Proteomes" id="UP000027997">
    <property type="component" value="Unassembled WGS sequence"/>
</dbReference>
<dbReference type="PANTHER" id="PTHR42920:SF5">
    <property type="entry name" value="EAMA DOMAIN-CONTAINING PROTEIN"/>
    <property type="match status" value="1"/>
</dbReference>
<dbReference type="RefSeq" id="WP_033403596.1">
    <property type="nucleotide sequence ID" value="NZ_JOJP01000001.1"/>
</dbReference>
<dbReference type="Pfam" id="PF00892">
    <property type="entry name" value="EamA"/>
    <property type="match status" value="2"/>
</dbReference>
<accession>A0A081KCW4</accession>
<evidence type="ECO:0000256" key="2">
    <source>
        <dbReference type="ARBA" id="ARBA00022475"/>
    </source>
</evidence>
<dbReference type="InterPro" id="IPR000620">
    <property type="entry name" value="EamA_dom"/>
</dbReference>
<feature type="transmembrane region" description="Helical" evidence="6">
    <location>
        <begin position="40"/>
        <end position="63"/>
    </location>
</feature>
<dbReference type="EMBL" id="JOJP01000001">
    <property type="protein sequence ID" value="KEI71990.1"/>
    <property type="molecule type" value="Genomic_DNA"/>
</dbReference>
<feature type="transmembrane region" description="Helical" evidence="6">
    <location>
        <begin position="75"/>
        <end position="97"/>
    </location>
</feature>
<evidence type="ECO:0000256" key="3">
    <source>
        <dbReference type="ARBA" id="ARBA00022692"/>
    </source>
</evidence>
<evidence type="ECO:0000256" key="5">
    <source>
        <dbReference type="ARBA" id="ARBA00023136"/>
    </source>
</evidence>
<evidence type="ECO:0000256" key="6">
    <source>
        <dbReference type="SAM" id="Phobius"/>
    </source>
</evidence>
<feature type="transmembrane region" description="Helical" evidence="6">
    <location>
        <begin position="222"/>
        <end position="242"/>
    </location>
</feature>
<proteinExistence type="predicted"/>
<feature type="domain" description="EamA" evidence="7">
    <location>
        <begin position="158"/>
        <end position="291"/>
    </location>
</feature>
<dbReference type="InterPro" id="IPR037185">
    <property type="entry name" value="EmrE-like"/>
</dbReference>
<dbReference type="PANTHER" id="PTHR42920">
    <property type="entry name" value="OS03G0707200 PROTEIN-RELATED"/>
    <property type="match status" value="1"/>
</dbReference>
<dbReference type="eggNOG" id="COG0697">
    <property type="taxonomic scope" value="Bacteria"/>
</dbReference>
<evidence type="ECO:0000256" key="4">
    <source>
        <dbReference type="ARBA" id="ARBA00022989"/>
    </source>
</evidence>